<accession>A0A1V8SUA6</accession>
<dbReference type="Proteomes" id="UP000192596">
    <property type="component" value="Unassembled WGS sequence"/>
</dbReference>
<proteinExistence type="predicted"/>
<dbReference type="AlphaFoldDB" id="A0A1V8SUA6"/>
<keyword evidence="2" id="KW-1185">Reference proteome</keyword>
<evidence type="ECO:0000313" key="1">
    <source>
        <dbReference type="EMBL" id="OQO02767.1"/>
    </source>
</evidence>
<gene>
    <name evidence="1" type="ORF">B0A48_11049</name>
</gene>
<sequence>MEQLPNNELPQSPLLRLSTELRLQIYDHLFASSLGCLTFPKQKHHLYPLPPVFQVCSSIRLEALEPWTIHLIKSRDEVRQRRYAEFPALDFRQRPRENEGPWNYRRYWAGERNAYLSIVEKQLTTLIQYGCTLGQDGLVCSTIFGDDDEPRPWPE</sequence>
<evidence type="ECO:0000313" key="2">
    <source>
        <dbReference type="Proteomes" id="UP000192596"/>
    </source>
</evidence>
<comment type="caution">
    <text evidence="1">The sequence shown here is derived from an EMBL/GenBank/DDBJ whole genome shotgun (WGS) entry which is preliminary data.</text>
</comment>
<dbReference type="EMBL" id="NAJO01000026">
    <property type="protein sequence ID" value="OQO02767.1"/>
    <property type="molecule type" value="Genomic_DNA"/>
</dbReference>
<dbReference type="InParanoid" id="A0A1V8SUA6"/>
<name>A0A1V8SUA6_9PEZI</name>
<reference evidence="2" key="1">
    <citation type="submission" date="2017-03" db="EMBL/GenBank/DDBJ databases">
        <title>Genomes of endolithic fungi from Antarctica.</title>
        <authorList>
            <person name="Coleine C."/>
            <person name="Masonjones S."/>
            <person name="Stajich J.E."/>
        </authorList>
    </citation>
    <scope>NUCLEOTIDE SEQUENCE [LARGE SCALE GENOMIC DNA]</scope>
    <source>
        <strain evidence="2">CCFEE 5527</strain>
    </source>
</reference>
<organism evidence="1 2">
    <name type="scientific">Cryoendolithus antarcticus</name>
    <dbReference type="NCBI Taxonomy" id="1507870"/>
    <lineage>
        <taxon>Eukaryota</taxon>
        <taxon>Fungi</taxon>
        <taxon>Dikarya</taxon>
        <taxon>Ascomycota</taxon>
        <taxon>Pezizomycotina</taxon>
        <taxon>Dothideomycetes</taxon>
        <taxon>Dothideomycetidae</taxon>
        <taxon>Cladosporiales</taxon>
        <taxon>Cladosporiaceae</taxon>
        <taxon>Cryoendolithus</taxon>
    </lineage>
</organism>
<protein>
    <submittedName>
        <fullName evidence="1">Uncharacterized protein</fullName>
    </submittedName>
</protein>